<gene>
    <name evidence="2" type="ordered locus">TK1245</name>
</gene>
<evidence type="ECO:0008006" key="4">
    <source>
        <dbReference type="Google" id="ProtNLM"/>
    </source>
</evidence>
<dbReference type="GeneID" id="88754663"/>
<organism evidence="2 3">
    <name type="scientific">Thermococcus kodakarensis (strain ATCC BAA-918 / JCM 12380 / KOD1)</name>
    <name type="common">Pyrococcus kodakaraensis (strain KOD1)</name>
    <dbReference type="NCBI Taxonomy" id="69014"/>
    <lineage>
        <taxon>Archaea</taxon>
        <taxon>Methanobacteriati</taxon>
        <taxon>Methanobacteriota</taxon>
        <taxon>Thermococci</taxon>
        <taxon>Thermococcales</taxon>
        <taxon>Thermococcaceae</taxon>
        <taxon>Thermococcus</taxon>
    </lineage>
</organism>
<dbReference type="Pfam" id="PF04021">
    <property type="entry name" value="Class_IIIsignal"/>
    <property type="match status" value="1"/>
</dbReference>
<evidence type="ECO:0000313" key="2">
    <source>
        <dbReference type="EMBL" id="BAD85434.1"/>
    </source>
</evidence>
<keyword evidence="3" id="KW-1185">Reference proteome</keyword>
<dbReference type="InterPro" id="IPR007166">
    <property type="entry name" value="Class3_signal_pept_motif"/>
</dbReference>
<dbReference type="RefSeq" id="WP_011250196.1">
    <property type="nucleotide sequence ID" value="NC_006624.1"/>
</dbReference>
<name>Q5JGK0_THEKO</name>
<dbReference type="AlphaFoldDB" id="Q5JGK0"/>
<dbReference type="KEGG" id="tko:TK1245"/>
<keyword evidence="1" id="KW-0472">Membrane</keyword>
<keyword evidence="1" id="KW-0812">Transmembrane</keyword>
<evidence type="ECO:0000313" key="3">
    <source>
        <dbReference type="Proteomes" id="UP000000536"/>
    </source>
</evidence>
<evidence type="ECO:0000256" key="1">
    <source>
        <dbReference type="SAM" id="Phobius"/>
    </source>
</evidence>
<dbReference type="EMBL" id="AP006878">
    <property type="protein sequence ID" value="BAD85434.1"/>
    <property type="molecule type" value="Genomic_DNA"/>
</dbReference>
<dbReference type="InParanoid" id="Q5JGK0"/>
<dbReference type="Proteomes" id="UP000000536">
    <property type="component" value="Chromosome"/>
</dbReference>
<dbReference type="EnsemblBacteria" id="BAD85434">
    <property type="protein sequence ID" value="BAD85434"/>
    <property type="gene ID" value="TK1245"/>
</dbReference>
<accession>Q5JGK0</accession>
<proteinExistence type="predicted"/>
<dbReference type="eggNOG" id="arCOG04026">
    <property type="taxonomic scope" value="Archaea"/>
</dbReference>
<dbReference type="HOGENOM" id="CLU_121771_0_0_2"/>
<reference evidence="2 3" key="1">
    <citation type="journal article" date="2005" name="Genome Res.">
        <title>Complete genome sequence of the hyperthermophilic archaeon Thermococcus kodakaraensis KOD1 and comparison with Pyrococcus genomes.</title>
        <authorList>
            <person name="Fukui T."/>
            <person name="Atomi H."/>
            <person name="Kanai T."/>
            <person name="Matsumi R."/>
            <person name="Fujiwara S."/>
            <person name="Imanaka T."/>
        </authorList>
    </citation>
    <scope>NUCLEOTIDE SEQUENCE [LARGE SCALE GENOMIC DNA]</scope>
    <source>
        <strain evidence="3">ATCC BAA-918 / JCM 12380 / KOD1</strain>
    </source>
</reference>
<dbReference type="STRING" id="69014.TK1245"/>
<protein>
    <recommendedName>
        <fullName evidence="4">Class III signal peptide-containing protein</fullName>
    </recommendedName>
</protein>
<keyword evidence="1" id="KW-1133">Transmembrane helix</keyword>
<feature type="transmembrane region" description="Helical" evidence="1">
    <location>
        <begin position="12"/>
        <end position="33"/>
    </location>
</feature>
<sequence length="135" mass="14904">MFRLNRRKGQGAIEYLFMIAAALVIILIAVRYVSNSGSQAQEQGNIAQLQAQAELAKSNLISRNAWNDNYIVTWGDNGNKTLVIKPDSSTPLVNATATHADTYKSVISNDLTLKKVYDNCMAGDEKYCYILIDLG</sequence>